<dbReference type="PANTHER" id="PTHR24256">
    <property type="entry name" value="TRYPTASE-RELATED"/>
    <property type="match status" value="1"/>
</dbReference>
<evidence type="ECO:0000313" key="6">
    <source>
        <dbReference type="Proteomes" id="UP000015102"/>
    </source>
</evidence>
<evidence type="ECO:0000313" key="5">
    <source>
        <dbReference type="EnsemblMetazoa" id="MESCA009982-PA"/>
    </source>
</evidence>
<dbReference type="SUPFAM" id="SSF50494">
    <property type="entry name" value="Trypsin-like serine proteases"/>
    <property type="match status" value="1"/>
</dbReference>
<keyword evidence="6" id="KW-1185">Reference proteome</keyword>
<evidence type="ECO:0000259" key="4">
    <source>
        <dbReference type="PROSITE" id="PS50240"/>
    </source>
</evidence>
<dbReference type="SMART" id="SM00020">
    <property type="entry name" value="Tryp_SPc"/>
    <property type="match status" value="1"/>
</dbReference>
<dbReference type="InterPro" id="IPR001254">
    <property type="entry name" value="Trypsin_dom"/>
</dbReference>
<dbReference type="Pfam" id="PF00089">
    <property type="entry name" value="Trypsin"/>
    <property type="match status" value="1"/>
</dbReference>
<dbReference type="InterPro" id="IPR043504">
    <property type="entry name" value="Peptidase_S1_PA_chymotrypsin"/>
</dbReference>
<dbReference type="AlphaFoldDB" id="T1H1C3"/>
<protein>
    <recommendedName>
        <fullName evidence="4">Peptidase S1 domain-containing protein</fullName>
    </recommendedName>
</protein>
<evidence type="ECO:0000256" key="1">
    <source>
        <dbReference type="ARBA" id="ARBA00023157"/>
    </source>
</evidence>
<dbReference type="InterPro" id="IPR009003">
    <property type="entry name" value="Peptidase_S1_PA"/>
</dbReference>
<feature type="domain" description="Peptidase S1" evidence="4">
    <location>
        <begin position="129"/>
        <end position="319"/>
    </location>
</feature>
<evidence type="ECO:0000256" key="3">
    <source>
        <dbReference type="SAM" id="SignalP"/>
    </source>
</evidence>
<dbReference type="PROSITE" id="PS50240">
    <property type="entry name" value="TRYPSIN_DOM"/>
    <property type="match status" value="1"/>
</dbReference>
<dbReference type="STRING" id="36166.T1H1C3"/>
<dbReference type="Pfam" id="PF18322">
    <property type="entry name" value="CLIP_1"/>
    <property type="match status" value="1"/>
</dbReference>
<name>T1H1C3_MEGSC</name>
<proteinExistence type="inferred from homology"/>
<organism evidence="5 6">
    <name type="scientific">Megaselia scalaris</name>
    <name type="common">Humpbacked fly</name>
    <name type="synonym">Phora scalaris</name>
    <dbReference type="NCBI Taxonomy" id="36166"/>
    <lineage>
        <taxon>Eukaryota</taxon>
        <taxon>Metazoa</taxon>
        <taxon>Ecdysozoa</taxon>
        <taxon>Arthropoda</taxon>
        <taxon>Hexapoda</taxon>
        <taxon>Insecta</taxon>
        <taxon>Pterygota</taxon>
        <taxon>Neoptera</taxon>
        <taxon>Endopterygota</taxon>
        <taxon>Diptera</taxon>
        <taxon>Brachycera</taxon>
        <taxon>Muscomorpha</taxon>
        <taxon>Platypezoidea</taxon>
        <taxon>Phoridae</taxon>
        <taxon>Megaseliini</taxon>
        <taxon>Megaselia</taxon>
    </lineage>
</organism>
<dbReference type="EnsemblMetazoa" id="MESCA009982-RA">
    <property type="protein sequence ID" value="MESCA009982-PA"/>
    <property type="gene ID" value="MESCA009982"/>
</dbReference>
<feature type="signal peptide" evidence="3">
    <location>
        <begin position="1"/>
        <end position="18"/>
    </location>
</feature>
<dbReference type="EMBL" id="CAQQ02388908">
    <property type="status" value="NOT_ANNOTATED_CDS"/>
    <property type="molecule type" value="Genomic_DNA"/>
</dbReference>
<dbReference type="CDD" id="cd00190">
    <property type="entry name" value="Tryp_SPc"/>
    <property type="match status" value="1"/>
</dbReference>
<dbReference type="InterPro" id="IPR051487">
    <property type="entry name" value="Ser/Thr_Proteases_Immune/Dev"/>
</dbReference>
<reference evidence="6" key="1">
    <citation type="submission" date="2013-02" db="EMBL/GenBank/DDBJ databases">
        <authorList>
            <person name="Hughes D."/>
        </authorList>
    </citation>
    <scope>NUCLEOTIDE SEQUENCE</scope>
    <source>
        <strain>Durham</strain>
        <strain evidence="6">NC isolate 2 -- Noor lab</strain>
    </source>
</reference>
<evidence type="ECO:0000256" key="2">
    <source>
        <dbReference type="ARBA" id="ARBA00024195"/>
    </source>
</evidence>
<dbReference type="GO" id="GO:0006508">
    <property type="term" value="P:proteolysis"/>
    <property type="evidence" value="ECO:0007669"/>
    <property type="project" value="InterPro"/>
</dbReference>
<dbReference type="Gene3D" id="2.40.10.10">
    <property type="entry name" value="Trypsin-like serine proteases"/>
    <property type="match status" value="1"/>
</dbReference>
<keyword evidence="1" id="KW-1015">Disulfide bond</keyword>
<feature type="chain" id="PRO_5004588655" description="Peptidase S1 domain-containing protein" evidence="3">
    <location>
        <begin position="19"/>
        <end position="319"/>
    </location>
</feature>
<keyword evidence="3" id="KW-0732">Signal</keyword>
<dbReference type="OMA" id="QFGRMWW"/>
<dbReference type="InterPro" id="IPR041515">
    <property type="entry name" value="PPAF-2-like_Clip"/>
</dbReference>
<dbReference type="HOGENOM" id="CLU_006842_0_3_1"/>
<comment type="similarity">
    <text evidence="2">Belongs to the peptidase S1 family. CLIP subfamily.</text>
</comment>
<accession>T1H1C3</accession>
<sequence length="319" mass="34064">MDYFRILVCLQVLGIGFAFQFSSMDGSVQEVQDLQLDPNPTEDNEEVQFRQATITPTLVTCTCVPPGSCPVTPTLPTDGSGQIDIRIVNNPVTPTPTPAPCLYGLVRCCQPGAYKCGIRYPPPPNSKAALPGQAPFGAYPWQVAILSTVELYIGSGALLNSRHVLTAAHKVFNLTIASYKVRLGEWDAASISEPIPAEDVTVAAVFIHPNFNKDNLQNDVAVLRLSRDIALGQKSTIATACLPTAASYVGQRCFVAGWGKNDFGPTGTYQAIQKEVDVPVISNANCLTALRATRLGPNFILNDASFMCAGGEPGKDACT</sequence>
<dbReference type="Proteomes" id="UP000015102">
    <property type="component" value="Unassembled WGS sequence"/>
</dbReference>
<dbReference type="GO" id="GO:0004252">
    <property type="term" value="F:serine-type endopeptidase activity"/>
    <property type="evidence" value="ECO:0007669"/>
    <property type="project" value="InterPro"/>
</dbReference>
<reference evidence="5" key="2">
    <citation type="submission" date="2015-06" db="UniProtKB">
        <authorList>
            <consortium name="EnsemblMetazoa"/>
        </authorList>
    </citation>
    <scope>IDENTIFICATION</scope>
</reference>